<dbReference type="InterPro" id="IPR007692">
    <property type="entry name" value="DNA_helicase_DnaB"/>
</dbReference>
<keyword evidence="2 12" id="KW-0639">Primosome</keyword>
<dbReference type="GO" id="GO:0005524">
    <property type="term" value="F:ATP binding"/>
    <property type="evidence" value="ECO:0007669"/>
    <property type="project" value="UniProtKB-UniRule"/>
</dbReference>
<dbReference type="FunFam" id="1.10.860.10:FF:000001">
    <property type="entry name" value="Replicative DNA helicase"/>
    <property type="match status" value="1"/>
</dbReference>
<evidence type="ECO:0000256" key="3">
    <source>
        <dbReference type="ARBA" id="ARBA00022705"/>
    </source>
</evidence>
<evidence type="ECO:0000256" key="1">
    <source>
        <dbReference type="ARBA" id="ARBA00008428"/>
    </source>
</evidence>
<dbReference type="PANTHER" id="PTHR30153:SF2">
    <property type="entry name" value="REPLICATIVE DNA HELICASE"/>
    <property type="match status" value="1"/>
</dbReference>
<organism evidence="14 15">
    <name type="scientific">Sulfobacillus thermosulfidooxidans</name>
    <dbReference type="NCBI Taxonomy" id="28034"/>
    <lineage>
        <taxon>Bacteria</taxon>
        <taxon>Bacillati</taxon>
        <taxon>Bacillota</taxon>
        <taxon>Clostridia</taxon>
        <taxon>Eubacteriales</taxon>
        <taxon>Clostridiales Family XVII. Incertae Sedis</taxon>
        <taxon>Sulfobacillus</taxon>
    </lineage>
</organism>
<evidence type="ECO:0000256" key="8">
    <source>
        <dbReference type="ARBA" id="ARBA00023125"/>
    </source>
</evidence>
<proteinExistence type="inferred from homology"/>
<keyword evidence="8 12" id="KW-0238">DNA-binding</keyword>
<accession>A0A1R0IK81</accession>
<keyword evidence="5 12" id="KW-0378">Hydrolase</keyword>
<dbReference type="Pfam" id="PF03796">
    <property type="entry name" value="DnaB_C"/>
    <property type="match status" value="1"/>
</dbReference>
<evidence type="ECO:0000256" key="4">
    <source>
        <dbReference type="ARBA" id="ARBA00022741"/>
    </source>
</evidence>
<keyword evidence="3 12" id="KW-0235">DNA replication</keyword>
<dbReference type="PANTHER" id="PTHR30153">
    <property type="entry name" value="REPLICATIVE DNA HELICASE DNAB"/>
    <property type="match status" value="1"/>
</dbReference>
<dbReference type="InterPro" id="IPR007693">
    <property type="entry name" value="DNA_helicase_DnaB-like_N"/>
</dbReference>
<dbReference type="SMART" id="SM00382">
    <property type="entry name" value="AAA"/>
    <property type="match status" value="1"/>
</dbReference>
<dbReference type="InterPro" id="IPR027417">
    <property type="entry name" value="P-loop_NTPase"/>
</dbReference>
<evidence type="ECO:0000256" key="2">
    <source>
        <dbReference type="ARBA" id="ARBA00022515"/>
    </source>
</evidence>
<dbReference type="SUPFAM" id="SSF52540">
    <property type="entry name" value="P-loop containing nucleoside triphosphate hydrolases"/>
    <property type="match status" value="1"/>
</dbReference>
<dbReference type="GO" id="GO:0043139">
    <property type="term" value="F:5'-3' DNA helicase activity"/>
    <property type="evidence" value="ECO:0007669"/>
    <property type="project" value="UniProtKB-EC"/>
</dbReference>
<dbReference type="InterPro" id="IPR016136">
    <property type="entry name" value="DNA_helicase_N/primase_C"/>
</dbReference>
<dbReference type="SUPFAM" id="SSF48024">
    <property type="entry name" value="N-terminal domain of DnaB helicase"/>
    <property type="match status" value="1"/>
</dbReference>
<dbReference type="EMBL" id="PXYX01000009">
    <property type="protein sequence ID" value="PSR27969.1"/>
    <property type="molecule type" value="Genomic_DNA"/>
</dbReference>
<dbReference type="InterPro" id="IPR036185">
    <property type="entry name" value="DNA_heli_DnaB-like_N_sf"/>
</dbReference>
<evidence type="ECO:0000256" key="12">
    <source>
        <dbReference type="RuleBase" id="RU362085"/>
    </source>
</evidence>
<reference evidence="14 15" key="1">
    <citation type="journal article" date="2014" name="BMC Genomics">
        <title>Comparison of environmental and isolate Sulfobacillus genomes reveals diverse carbon, sulfur, nitrogen, and hydrogen metabolisms.</title>
        <authorList>
            <person name="Justice N.B."/>
            <person name="Norman A."/>
            <person name="Brown C.T."/>
            <person name="Singh A."/>
            <person name="Thomas B.C."/>
            <person name="Banfield J.F."/>
        </authorList>
    </citation>
    <scope>NUCLEOTIDE SEQUENCE [LARGE SCALE GENOMIC DNA]</scope>
    <source>
        <strain evidence="14">AMDSBA5</strain>
    </source>
</reference>
<dbReference type="InterPro" id="IPR003593">
    <property type="entry name" value="AAA+_ATPase"/>
</dbReference>
<comment type="catalytic activity">
    <reaction evidence="10 12">
        <text>ATP + H2O = ADP + phosphate + H(+)</text>
        <dbReference type="Rhea" id="RHEA:13065"/>
        <dbReference type="ChEBI" id="CHEBI:15377"/>
        <dbReference type="ChEBI" id="CHEBI:15378"/>
        <dbReference type="ChEBI" id="CHEBI:30616"/>
        <dbReference type="ChEBI" id="CHEBI:43474"/>
        <dbReference type="ChEBI" id="CHEBI:456216"/>
        <dbReference type="EC" id="5.6.2.3"/>
    </reaction>
</comment>
<evidence type="ECO:0000313" key="15">
    <source>
        <dbReference type="Proteomes" id="UP000242705"/>
    </source>
</evidence>
<sequence>MSIDAVRTPPHNPDAEISVLGSMLIHPEAAAKAVEILQPGDFYHEPHRKIFEAAMELFNQAKPLDVVVVGEQLRQKGQLEAVGGLAYLMELASAVPTAAHVEYYARIVKESSITRRIISVSTKLVADAYQNELPAQELVDRAQKELFALAQTGQRDYVSLHQVLLETFTRLEVLYANKGKLVGLPTGFHDLDRMTAGLQKSDLIIVAARPSMGKTMLCLNLARYVALHDHTPVAIFSLEMSREQLALRLLSAEAELPSQRLRTGEMDDNMWAVVSHALGRLGEAPIYIDDTPGISALELRAKARQMKAQHNIGLIIIDYMQLMSGRRAENRQQEISDISRSLKALARELDVPVMALSQLSRAVESRQDKRPMLSDLRESGAIEQDADIVAFLYREDYYTKDAANPDITELIVAKQRNGPTGTVNLLFKKDIGKFFNTTPVEV</sequence>
<keyword evidence="9" id="KW-0413">Isomerase</keyword>
<dbReference type="GO" id="GO:0016887">
    <property type="term" value="F:ATP hydrolysis activity"/>
    <property type="evidence" value="ECO:0007669"/>
    <property type="project" value="RHEA"/>
</dbReference>
<evidence type="ECO:0000259" key="13">
    <source>
        <dbReference type="PROSITE" id="PS51199"/>
    </source>
</evidence>
<evidence type="ECO:0000256" key="5">
    <source>
        <dbReference type="ARBA" id="ARBA00022801"/>
    </source>
</evidence>
<evidence type="ECO:0000313" key="14">
    <source>
        <dbReference type="EMBL" id="PSR27969.1"/>
    </source>
</evidence>
<keyword evidence="4 12" id="KW-0547">Nucleotide-binding</keyword>
<evidence type="ECO:0000256" key="9">
    <source>
        <dbReference type="ARBA" id="ARBA00023235"/>
    </source>
</evidence>
<comment type="similarity">
    <text evidence="1 12">Belongs to the helicase family. DnaB subfamily.</text>
</comment>
<comment type="caution">
    <text evidence="14">The sequence shown here is derived from an EMBL/GenBank/DDBJ whole genome shotgun (WGS) entry which is preliminary data.</text>
</comment>
<dbReference type="RefSeq" id="WP_020375179.1">
    <property type="nucleotide sequence ID" value="NZ_MDZD01000019.1"/>
</dbReference>
<name>A0A1R0IK81_SULTH</name>
<protein>
    <recommendedName>
        <fullName evidence="11 12">Replicative DNA helicase</fullName>
        <ecNumber evidence="11 12">5.6.2.3</ecNumber>
    </recommendedName>
</protein>
<keyword evidence="7 12" id="KW-0067">ATP-binding</keyword>
<evidence type="ECO:0000256" key="7">
    <source>
        <dbReference type="ARBA" id="ARBA00022840"/>
    </source>
</evidence>
<dbReference type="NCBIfam" id="NF004384">
    <property type="entry name" value="PRK05748.1"/>
    <property type="match status" value="1"/>
</dbReference>
<dbReference type="Gene3D" id="1.10.860.10">
    <property type="entry name" value="DNAb Helicase, Chain A"/>
    <property type="match status" value="1"/>
</dbReference>
<dbReference type="EC" id="5.6.2.3" evidence="11 12"/>
<dbReference type="Gene3D" id="3.40.50.300">
    <property type="entry name" value="P-loop containing nucleotide triphosphate hydrolases"/>
    <property type="match status" value="1"/>
</dbReference>
<dbReference type="AlphaFoldDB" id="A0A1R0IK81"/>
<feature type="domain" description="SF4 helicase" evidence="13">
    <location>
        <begin position="177"/>
        <end position="441"/>
    </location>
</feature>
<evidence type="ECO:0000256" key="10">
    <source>
        <dbReference type="ARBA" id="ARBA00048954"/>
    </source>
</evidence>
<dbReference type="CDD" id="cd00984">
    <property type="entry name" value="DnaB_C"/>
    <property type="match status" value="1"/>
</dbReference>
<dbReference type="Proteomes" id="UP000242705">
    <property type="component" value="Unassembled WGS sequence"/>
</dbReference>
<gene>
    <name evidence="14" type="ORF">C7B47_06745</name>
</gene>
<dbReference type="GO" id="GO:1990077">
    <property type="term" value="C:primosome complex"/>
    <property type="evidence" value="ECO:0007669"/>
    <property type="project" value="UniProtKB-UniRule"/>
</dbReference>
<evidence type="ECO:0000256" key="6">
    <source>
        <dbReference type="ARBA" id="ARBA00022806"/>
    </source>
</evidence>
<dbReference type="InterPro" id="IPR007694">
    <property type="entry name" value="DNA_helicase_DnaB-like_C"/>
</dbReference>
<keyword evidence="6 12" id="KW-0347">Helicase</keyword>
<dbReference type="PROSITE" id="PS51199">
    <property type="entry name" value="SF4_HELICASE"/>
    <property type="match status" value="1"/>
</dbReference>
<dbReference type="GO" id="GO:0006269">
    <property type="term" value="P:DNA replication, synthesis of primer"/>
    <property type="evidence" value="ECO:0007669"/>
    <property type="project" value="UniProtKB-UniRule"/>
</dbReference>
<dbReference type="GO" id="GO:0003677">
    <property type="term" value="F:DNA binding"/>
    <property type="evidence" value="ECO:0007669"/>
    <property type="project" value="UniProtKB-UniRule"/>
</dbReference>
<evidence type="ECO:0000256" key="11">
    <source>
        <dbReference type="NCBIfam" id="TIGR00665"/>
    </source>
</evidence>
<dbReference type="NCBIfam" id="TIGR00665">
    <property type="entry name" value="DnaB"/>
    <property type="match status" value="1"/>
</dbReference>
<dbReference type="Pfam" id="PF00772">
    <property type="entry name" value="DnaB"/>
    <property type="match status" value="1"/>
</dbReference>
<dbReference type="FunFam" id="3.40.50.300:FF:001761">
    <property type="entry name" value="Replicative DNA helicase"/>
    <property type="match status" value="1"/>
</dbReference>
<dbReference type="GO" id="GO:0005829">
    <property type="term" value="C:cytosol"/>
    <property type="evidence" value="ECO:0007669"/>
    <property type="project" value="TreeGrafter"/>
</dbReference>
<comment type="function">
    <text evidence="12">The main replicative DNA helicase, it participates in initiation and elongation during chromosome replication. Travels ahead of the DNA replisome, separating dsDNA into templates for DNA synthesis. A processive ATP-dependent 5'-3' DNA helicase it has DNA-dependent ATPase activity.</text>
</comment>